<evidence type="ECO:0000313" key="2">
    <source>
        <dbReference type="EMBL" id="GJD93420.1"/>
    </source>
</evidence>
<feature type="compositionally biased region" description="Basic and acidic residues" evidence="1">
    <location>
        <begin position="45"/>
        <end position="55"/>
    </location>
</feature>
<organism evidence="2 3">
    <name type="scientific">Methylobacterium iners</name>
    <dbReference type="NCBI Taxonomy" id="418707"/>
    <lineage>
        <taxon>Bacteria</taxon>
        <taxon>Pseudomonadati</taxon>
        <taxon>Pseudomonadota</taxon>
        <taxon>Alphaproteobacteria</taxon>
        <taxon>Hyphomicrobiales</taxon>
        <taxon>Methylobacteriaceae</taxon>
        <taxon>Methylobacterium</taxon>
    </lineage>
</organism>
<name>A0ABQ4RV62_9HYPH</name>
<comment type="caution">
    <text evidence="2">The sequence shown here is derived from an EMBL/GenBank/DDBJ whole genome shotgun (WGS) entry which is preliminary data.</text>
</comment>
<dbReference type="RefSeq" id="WP_238242625.1">
    <property type="nucleotide sequence ID" value="NZ_BPQP01000008.1"/>
</dbReference>
<protein>
    <submittedName>
        <fullName evidence="2">Uncharacterized protein</fullName>
    </submittedName>
</protein>
<dbReference type="Proteomes" id="UP001055125">
    <property type="component" value="Unassembled WGS sequence"/>
</dbReference>
<sequence length="91" mass="10119">MAFFLGIGGPWIILMVLDLFWTKQGLEPSSPDRREGLQERLEHLLQRRDKVPSRARDRHPRPPSPDHAGTSSASNSYLNPGPIADAPQPAP</sequence>
<proteinExistence type="predicted"/>
<gene>
    <name evidence="2" type="ORF">OCOJLMKI_0614</name>
</gene>
<keyword evidence="3" id="KW-1185">Reference proteome</keyword>
<accession>A0ABQ4RV62</accession>
<evidence type="ECO:0000313" key="3">
    <source>
        <dbReference type="Proteomes" id="UP001055125"/>
    </source>
</evidence>
<feature type="compositionally biased region" description="Polar residues" evidence="1">
    <location>
        <begin position="69"/>
        <end position="78"/>
    </location>
</feature>
<reference evidence="2" key="1">
    <citation type="journal article" date="2021" name="Front. Microbiol.">
        <title>Comprehensive Comparative Genomics and Phenotyping of Methylobacterium Species.</title>
        <authorList>
            <person name="Alessa O."/>
            <person name="Ogura Y."/>
            <person name="Fujitani Y."/>
            <person name="Takami H."/>
            <person name="Hayashi T."/>
            <person name="Sahin N."/>
            <person name="Tani A."/>
        </authorList>
    </citation>
    <scope>NUCLEOTIDE SEQUENCE</scope>
    <source>
        <strain evidence="2">DSM 19015</strain>
    </source>
</reference>
<dbReference type="EMBL" id="BPQP01000008">
    <property type="protein sequence ID" value="GJD93420.1"/>
    <property type="molecule type" value="Genomic_DNA"/>
</dbReference>
<feature type="region of interest" description="Disordered" evidence="1">
    <location>
        <begin position="45"/>
        <end position="91"/>
    </location>
</feature>
<reference evidence="2" key="2">
    <citation type="submission" date="2021-08" db="EMBL/GenBank/DDBJ databases">
        <authorList>
            <person name="Tani A."/>
            <person name="Ola A."/>
            <person name="Ogura Y."/>
            <person name="Katsura K."/>
            <person name="Hayashi T."/>
        </authorList>
    </citation>
    <scope>NUCLEOTIDE SEQUENCE</scope>
    <source>
        <strain evidence="2">DSM 19015</strain>
    </source>
</reference>
<evidence type="ECO:0000256" key="1">
    <source>
        <dbReference type="SAM" id="MobiDB-lite"/>
    </source>
</evidence>